<dbReference type="Gene3D" id="1.25.40.10">
    <property type="entry name" value="Tetratricopeptide repeat domain"/>
    <property type="match status" value="1"/>
</dbReference>
<dbReference type="AlphaFoldDB" id="A0A4V2G6U5"/>
<dbReference type="InterPro" id="IPR011990">
    <property type="entry name" value="TPR-like_helical_dom_sf"/>
</dbReference>
<dbReference type="RefSeq" id="WP_130509073.1">
    <property type="nucleotide sequence ID" value="NZ_SHKY01000001.1"/>
</dbReference>
<sequence>MNRQGVNHGAAGAEELSAALLALEDRVIVDAAAGYSAAVELERRADAQGDEALLMRARLCWIDMLRRTGDFREAARQIKGIHAWARKRGDRRLQARIHLVWANIEWLSGNRARTLRHAQSSVELLDETATPHMRIWHRLRLASALAENGGMDAARPYYRQAEELARELHEWERLTVVLNNWAYGEYRSGDFPLAAEVARRMQDHAVARGYHLDAGALDTIGAIQIANGEYAEAEQTMQVCIARYKSAGVNDADELAEYLLTLARAQRGLGATARALVSVDAAHQQCVERDLREILVRVYQEKAELHAVRGEQALALDANKAFVAARDSLSRPRRRHMRFTPHAIFRTRRALRANRAAE</sequence>
<gene>
    <name evidence="1" type="ORF">EV385_1849</name>
</gene>
<comment type="caution">
    <text evidence="1">The sequence shown here is derived from an EMBL/GenBank/DDBJ whole genome shotgun (WGS) entry which is preliminary data.</text>
</comment>
<evidence type="ECO:0008006" key="3">
    <source>
        <dbReference type="Google" id="ProtNLM"/>
    </source>
</evidence>
<accession>A0A4V2G6U5</accession>
<protein>
    <recommendedName>
        <fullName evidence="3">Tetratricopeptide repeat protein</fullName>
    </recommendedName>
</protein>
<proteinExistence type="predicted"/>
<evidence type="ECO:0000313" key="1">
    <source>
        <dbReference type="EMBL" id="RZU50086.1"/>
    </source>
</evidence>
<organism evidence="1 2">
    <name type="scientific">Krasilnikovia cinnamomea</name>
    <dbReference type="NCBI Taxonomy" id="349313"/>
    <lineage>
        <taxon>Bacteria</taxon>
        <taxon>Bacillati</taxon>
        <taxon>Actinomycetota</taxon>
        <taxon>Actinomycetes</taxon>
        <taxon>Micromonosporales</taxon>
        <taxon>Micromonosporaceae</taxon>
        <taxon>Krasilnikovia</taxon>
    </lineage>
</organism>
<dbReference type="EMBL" id="SHKY01000001">
    <property type="protein sequence ID" value="RZU50086.1"/>
    <property type="molecule type" value="Genomic_DNA"/>
</dbReference>
<evidence type="ECO:0000313" key="2">
    <source>
        <dbReference type="Proteomes" id="UP000292564"/>
    </source>
</evidence>
<dbReference type="SUPFAM" id="SSF48452">
    <property type="entry name" value="TPR-like"/>
    <property type="match status" value="2"/>
</dbReference>
<reference evidence="1 2" key="1">
    <citation type="submission" date="2019-02" db="EMBL/GenBank/DDBJ databases">
        <title>Sequencing the genomes of 1000 actinobacteria strains.</title>
        <authorList>
            <person name="Klenk H.-P."/>
        </authorList>
    </citation>
    <scope>NUCLEOTIDE SEQUENCE [LARGE SCALE GENOMIC DNA]</scope>
    <source>
        <strain evidence="1 2">DSM 45162</strain>
    </source>
</reference>
<keyword evidence="2" id="KW-1185">Reference proteome</keyword>
<dbReference type="Proteomes" id="UP000292564">
    <property type="component" value="Unassembled WGS sequence"/>
</dbReference>
<name>A0A4V2G6U5_9ACTN</name>
<dbReference type="OrthoDB" id="23692at2"/>